<evidence type="ECO:0000313" key="3">
    <source>
        <dbReference type="Proteomes" id="UP000316628"/>
    </source>
</evidence>
<sequence>MVERLTVRRRDPGADPRPGADPVREMDVWWERIGRNLGRDWDLATADERPVLVDVAVTEQAYFFATLIEDVRPRDVRVEIRDLDLRPDGTPIRRDRVGITVRPADHPCTYYYCATVPAVVDVERIDAWLSDGMVVVRVPTR</sequence>
<dbReference type="AlphaFoldDB" id="A0A543JNE3"/>
<reference evidence="2 3" key="1">
    <citation type="submission" date="2019-06" db="EMBL/GenBank/DDBJ databases">
        <title>Sequencing the genomes of 1000 actinobacteria strains.</title>
        <authorList>
            <person name="Klenk H.-P."/>
        </authorList>
    </citation>
    <scope>NUCLEOTIDE SEQUENCE [LARGE SCALE GENOMIC DNA]</scope>
    <source>
        <strain evidence="2 3">DSM 45456</strain>
    </source>
</reference>
<name>A0A543JNE3_9PSEU</name>
<dbReference type="InterPro" id="IPR008978">
    <property type="entry name" value="HSP20-like_chaperone"/>
</dbReference>
<accession>A0A543JNE3</accession>
<dbReference type="EMBL" id="VFPP01000001">
    <property type="protein sequence ID" value="TQM84371.1"/>
    <property type="molecule type" value="Genomic_DNA"/>
</dbReference>
<dbReference type="Gene3D" id="2.60.40.790">
    <property type="match status" value="1"/>
</dbReference>
<proteinExistence type="predicted"/>
<protein>
    <recommendedName>
        <fullName evidence="4">Hsp20/alpha crystallin family protein</fullName>
    </recommendedName>
</protein>
<evidence type="ECO:0008006" key="4">
    <source>
        <dbReference type="Google" id="ProtNLM"/>
    </source>
</evidence>
<gene>
    <name evidence="2" type="ORF">FHX81_6815</name>
</gene>
<feature type="compositionally biased region" description="Basic and acidic residues" evidence="1">
    <location>
        <begin position="1"/>
        <end position="14"/>
    </location>
</feature>
<evidence type="ECO:0000313" key="2">
    <source>
        <dbReference type="EMBL" id="TQM84371.1"/>
    </source>
</evidence>
<feature type="region of interest" description="Disordered" evidence="1">
    <location>
        <begin position="1"/>
        <end position="21"/>
    </location>
</feature>
<dbReference type="Proteomes" id="UP000316628">
    <property type="component" value="Unassembled WGS sequence"/>
</dbReference>
<organism evidence="2 3">
    <name type="scientific">Saccharothrix saharensis</name>
    <dbReference type="NCBI Taxonomy" id="571190"/>
    <lineage>
        <taxon>Bacteria</taxon>
        <taxon>Bacillati</taxon>
        <taxon>Actinomycetota</taxon>
        <taxon>Actinomycetes</taxon>
        <taxon>Pseudonocardiales</taxon>
        <taxon>Pseudonocardiaceae</taxon>
        <taxon>Saccharothrix</taxon>
    </lineage>
</organism>
<comment type="caution">
    <text evidence="2">The sequence shown here is derived from an EMBL/GenBank/DDBJ whole genome shotgun (WGS) entry which is preliminary data.</text>
</comment>
<keyword evidence="3" id="KW-1185">Reference proteome</keyword>
<evidence type="ECO:0000256" key="1">
    <source>
        <dbReference type="SAM" id="MobiDB-lite"/>
    </source>
</evidence>